<keyword evidence="7" id="KW-0675">Receptor</keyword>
<dbReference type="GO" id="GO:0004930">
    <property type="term" value="F:G protein-coupled receptor activity"/>
    <property type="evidence" value="ECO:0007669"/>
    <property type="project" value="UniProtKB-KW"/>
</dbReference>
<dbReference type="PANTHER" id="PTHR24229:SF40">
    <property type="entry name" value="ALLATOSTATIN C RECEPTOR 1-RELATED"/>
    <property type="match status" value="1"/>
</dbReference>
<dbReference type="CDD" id="cd00637">
    <property type="entry name" value="7tm_classA_rhodopsin-like"/>
    <property type="match status" value="1"/>
</dbReference>
<dbReference type="GO" id="GO:0005886">
    <property type="term" value="C:plasma membrane"/>
    <property type="evidence" value="ECO:0007669"/>
    <property type="project" value="UniProtKB-SubCell"/>
</dbReference>
<gene>
    <name evidence="11" type="ORF">DPMN_166351</name>
</gene>
<name>A0A9D4EXU0_DREPO</name>
<dbReference type="PROSITE" id="PS50262">
    <property type="entry name" value="G_PROTEIN_RECEP_F1_2"/>
    <property type="match status" value="1"/>
</dbReference>
<feature type="transmembrane region" description="Helical" evidence="9">
    <location>
        <begin position="184"/>
        <end position="202"/>
    </location>
</feature>
<keyword evidence="6 9" id="KW-0472">Membrane</keyword>
<evidence type="ECO:0000256" key="4">
    <source>
        <dbReference type="ARBA" id="ARBA00022989"/>
    </source>
</evidence>
<dbReference type="Proteomes" id="UP000828390">
    <property type="component" value="Unassembled WGS sequence"/>
</dbReference>
<accession>A0A9D4EXU0</accession>
<dbReference type="AlphaFoldDB" id="A0A9D4EXU0"/>
<evidence type="ECO:0000256" key="8">
    <source>
        <dbReference type="ARBA" id="ARBA00023224"/>
    </source>
</evidence>
<proteinExistence type="predicted"/>
<dbReference type="InterPro" id="IPR017452">
    <property type="entry name" value="GPCR_Rhodpsn_7TM"/>
</dbReference>
<dbReference type="EMBL" id="JAIWYP010000008">
    <property type="protein sequence ID" value="KAH3788217.1"/>
    <property type="molecule type" value="Genomic_DNA"/>
</dbReference>
<keyword evidence="3 9" id="KW-0812">Transmembrane</keyword>
<comment type="caution">
    <text evidence="11">The sequence shown here is derived from an EMBL/GenBank/DDBJ whole genome shotgun (WGS) entry which is preliminary data.</text>
</comment>
<evidence type="ECO:0000256" key="3">
    <source>
        <dbReference type="ARBA" id="ARBA00022692"/>
    </source>
</evidence>
<evidence type="ECO:0000256" key="1">
    <source>
        <dbReference type="ARBA" id="ARBA00004651"/>
    </source>
</evidence>
<dbReference type="SUPFAM" id="SSF81321">
    <property type="entry name" value="Family A G protein-coupled receptor-like"/>
    <property type="match status" value="1"/>
</dbReference>
<sequence length="203" mass="23241">MALADIAFCLSAPFVAYGRVRGTWTLGYGMCRVLMYWMHVCGVVMIWTLTVISIARYLNIRVAVSSSRKLRKVHLVGICSNLDSKLAVFFHLPFTSKLKKAYQETSKSSSFVRWAGPGTLSINLRGPHCSLLFLHTREYHHHISYYRLFKTFRKSRRAVGSFSRNLKQVDSKNAVRRSKQQTKVRTLVLIVLVFIAVCYHCSS</sequence>
<dbReference type="PANTHER" id="PTHR24229">
    <property type="entry name" value="NEUROPEPTIDES RECEPTOR"/>
    <property type="match status" value="1"/>
</dbReference>
<evidence type="ECO:0000256" key="7">
    <source>
        <dbReference type="ARBA" id="ARBA00023170"/>
    </source>
</evidence>
<evidence type="ECO:0000259" key="10">
    <source>
        <dbReference type="PROSITE" id="PS50262"/>
    </source>
</evidence>
<keyword evidence="2" id="KW-1003">Cell membrane</keyword>
<keyword evidence="4 9" id="KW-1133">Transmembrane helix</keyword>
<dbReference type="GO" id="GO:0007218">
    <property type="term" value="P:neuropeptide signaling pathway"/>
    <property type="evidence" value="ECO:0007669"/>
    <property type="project" value="TreeGrafter"/>
</dbReference>
<organism evidence="11 12">
    <name type="scientific">Dreissena polymorpha</name>
    <name type="common">Zebra mussel</name>
    <name type="synonym">Mytilus polymorpha</name>
    <dbReference type="NCBI Taxonomy" id="45954"/>
    <lineage>
        <taxon>Eukaryota</taxon>
        <taxon>Metazoa</taxon>
        <taxon>Spiralia</taxon>
        <taxon>Lophotrochozoa</taxon>
        <taxon>Mollusca</taxon>
        <taxon>Bivalvia</taxon>
        <taxon>Autobranchia</taxon>
        <taxon>Heteroconchia</taxon>
        <taxon>Euheterodonta</taxon>
        <taxon>Imparidentia</taxon>
        <taxon>Neoheterodontei</taxon>
        <taxon>Myida</taxon>
        <taxon>Dreissenoidea</taxon>
        <taxon>Dreissenidae</taxon>
        <taxon>Dreissena</taxon>
    </lineage>
</organism>
<evidence type="ECO:0000313" key="11">
    <source>
        <dbReference type="EMBL" id="KAH3788217.1"/>
    </source>
</evidence>
<evidence type="ECO:0000256" key="5">
    <source>
        <dbReference type="ARBA" id="ARBA00023040"/>
    </source>
</evidence>
<comment type="subcellular location">
    <subcellularLocation>
        <location evidence="1">Cell membrane</location>
        <topology evidence="1">Multi-pass membrane protein</topology>
    </subcellularLocation>
</comment>
<evidence type="ECO:0000256" key="2">
    <source>
        <dbReference type="ARBA" id="ARBA00022475"/>
    </source>
</evidence>
<evidence type="ECO:0000256" key="9">
    <source>
        <dbReference type="SAM" id="Phobius"/>
    </source>
</evidence>
<dbReference type="InterPro" id="IPR000276">
    <property type="entry name" value="GPCR_Rhodpsn"/>
</dbReference>
<dbReference type="Gene3D" id="1.20.1070.10">
    <property type="entry name" value="Rhodopsin 7-helix transmembrane proteins"/>
    <property type="match status" value="1"/>
</dbReference>
<dbReference type="GO" id="GO:0042923">
    <property type="term" value="F:neuropeptide binding"/>
    <property type="evidence" value="ECO:0007669"/>
    <property type="project" value="TreeGrafter"/>
</dbReference>
<feature type="domain" description="G-protein coupled receptors family 1 profile" evidence="10">
    <location>
        <begin position="1"/>
        <end position="203"/>
    </location>
</feature>
<keyword evidence="8" id="KW-0807">Transducer</keyword>
<keyword evidence="12" id="KW-1185">Reference proteome</keyword>
<reference evidence="11" key="2">
    <citation type="submission" date="2020-11" db="EMBL/GenBank/DDBJ databases">
        <authorList>
            <person name="McCartney M.A."/>
            <person name="Auch B."/>
            <person name="Kono T."/>
            <person name="Mallez S."/>
            <person name="Becker A."/>
            <person name="Gohl D.M."/>
            <person name="Silverstein K.A.T."/>
            <person name="Koren S."/>
            <person name="Bechman K.B."/>
            <person name="Herman A."/>
            <person name="Abrahante J.E."/>
            <person name="Garbe J."/>
        </authorList>
    </citation>
    <scope>NUCLEOTIDE SEQUENCE</scope>
    <source>
        <strain evidence="11">Duluth1</strain>
        <tissue evidence="11">Whole animal</tissue>
    </source>
</reference>
<dbReference type="Pfam" id="PF00001">
    <property type="entry name" value="7tm_1"/>
    <property type="match status" value="1"/>
</dbReference>
<evidence type="ECO:0000256" key="6">
    <source>
        <dbReference type="ARBA" id="ARBA00023136"/>
    </source>
</evidence>
<evidence type="ECO:0000313" key="12">
    <source>
        <dbReference type="Proteomes" id="UP000828390"/>
    </source>
</evidence>
<keyword evidence="5" id="KW-0297">G-protein coupled receptor</keyword>
<reference evidence="11" key="1">
    <citation type="journal article" date="2019" name="bioRxiv">
        <title>The Genome of the Zebra Mussel, Dreissena polymorpha: A Resource for Invasive Species Research.</title>
        <authorList>
            <person name="McCartney M.A."/>
            <person name="Auch B."/>
            <person name="Kono T."/>
            <person name="Mallez S."/>
            <person name="Zhang Y."/>
            <person name="Obille A."/>
            <person name="Becker A."/>
            <person name="Abrahante J.E."/>
            <person name="Garbe J."/>
            <person name="Badalamenti J.P."/>
            <person name="Herman A."/>
            <person name="Mangelson H."/>
            <person name="Liachko I."/>
            <person name="Sullivan S."/>
            <person name="Sone E.D."/>
            <person name="Koren S."/>
            <person name="Silverstein K.A.T."/>
            <person name="Beckman K.B."/>
            <person name="Gohl D.M."/>
        </authorList>
    </citation>
    <scope>NUCLEOTIDE SEQUENCE</scope>
    <source>
        <strain evidence="11">Duluth1</strain>
        <tissue evidence="11">Whole animal</tissue>
    </source>
</reference>
<dbReference type="GO" id="GO:0043005">
    <property type="term" value="C:neuron projection"/>
    <property type="evidence" value="ECO:0007669"/>
    <property type="project" value="TreeGrafter"/>
</dbReference>
<protein>
    <recommendedName>
        <fullName evidence="10">G-protein coupled receptors family 1 profile domain-containing protein</fullName>
    </recommendedName>
</protein>
<feature type="transmembrane region" description="Helical" evidence="9">
    <location>
        <begin position="34"/>
        <end position="58"/>
    </location>
</feature>